<feature type="transmembrane region" description="Helical" evidence="1">
    <location>
        <begin position="72"/>
        <end position="93"/>
    </location>
</feature>
<evidence type="ECO:0000256" key="1">
    <source>
        <dbReference type="SAM" id="Phobius"/>
    </source>
</evidence>
<dbReference type="AlphaFoldDB" id="A0A0G3XGT6"/>
<organism evidence="2 3">
    <name type="scientific">Croceicoccus naphthovorans</name>
    <dbReference type="NCBI Taxonomy" id="1348774"/>
    <lineage>
        <taxon>Bacteria</taxon>
        <taxon>Pseudomonadati</taxon>
        <taxon>Pseudomonadota</taxon>
        <taxon>Alphaproteobacteria</taxon>
        <taxon>Sphingomonadales</taxon>
        <taxon>Erythrobacteraceae</taxon>
        <taxon>Croceicoccus</taxon>
    </lineage>
</organism>
<evidence type="ECO:0000313" key="2">
    <source>
        <dbReference type="EMBL" id="AKM09851.1"/>
    </source>
</evidence>
<sequence length="94" mass="10293">MRLQLAEKDRQIADLKGGGGDGTFDGMDHRVSRLEHRLDKLGDGLGEVEVKLATLNEKVSHLPSKSYIDTRLLIMLAVIAALVAFADKIQAFFG</sequence>
<proteinExistence type="predicted"/>
<keyword evidence="1" id="KW-1133">Transmembrane helix</keyword>
<protein>
    <submittedName>
        <fullName evidence="2">Uncharacterized protein</fullName>
    </submittedName>
</protein>
<keyword evidence="1" id="KW-0812">Transmembrane</keyword>
<dbReference type="EMBL" id="CP011770">
    <property type="protein sequence ID" value="AKM09851.1"/>
    <property type="molecule type" value="Genomic_DNA"/>
</dbReference>
<dbReference type="PATRIC" id="fig|1348774.3.peg.1556"/>
<evidence type="ECO:0000313" key="3">
    <source>
        <dbReference type="Proteomes" id="UP000035287"/>
    </source>
</evidence>
<dbReference type="KEGG" id="cna:AB433_07430"/>
<accession>A0A0G3XGT6</accession>
<name>A0A0G3XGT6_9SPHN</name>
<dbReference type="Proteomes" id="UP000035287">
    <property type="component" value="Chromosome"/>
</dbReference>
<dbReference type="Gene3D" id="1.20.1270.70">
    <property type="entry name" value="Designed single chain three-helix bundle"/>
    <property type="match status" value="1"/>
</dbReference>
<gene>
    <name evidence="2" type="ORF">AB433_07430</name>
</gene>
<keyword evidence="3" id="KW-1185">Reference proteome</keyword>
<keyword evidence="1" id="KW-0472">Membrane</keyword>
<dbReference type="STRING" id="1348774.AB433_07430"/>
<reference evidence="2 3" key="1">
    <citation type="submission" date="2015-06" db="EMBL/GenBank/DDBJ databases">
        <authorList>
            <person name="Zeng Y."/>
            <person name="Huang Y."/>
        </authorList>
    </citation>
    <scope>NUCLEOTIDE SEQUENCE [LARGE SCALE GENOMIC DNA]</scope>
    <source>
        <strain evidence="2 3">PQ-2</strain>
    </source>
</reference>